<accession>A0A256FWK4</accession>
<keyword evidence="2" id="KW-1185">Reference proteome</keyword>
<evidence type="ECO:0000313" key="1">
    <source>
        <dbReference type="EMBL" id="OYR19076.1"/>
    </source>
</evidence>
<dbReference type="Proteomes" id="UP000215590">
    <property type="component" value="Unassembled WGS sequence"/>
</dbReference>
<dbReference type="EMBL" id="NNRJ01000019">
    <property type="protein sequence ID" value="OYR19076.1"/>
    <property type="molecule type" value="Genomic_DNA"/>
</dbReference>
<organism evidence="1 2">
    <name type="scientific">Brucella thiophenivorans</name>
    <dbReference type="NCBI Taxonomy" id="571255"/>
    <lineage>
        <taxon>Bacteria</taxon>
        <taxon>Pseudomonadati</taxon>
        <taxon>Pseudomonadota</taxon>
        <taxon>Alphaproteobacteria</taxon>
        <taxon>Hyphomicrobiales</taxon>
        <taxon>Brucellaceae</taxon>
        <taxon>Brucella/Ochrobactrum group</taxon>
        <taxon>Brucella</taxon>
    </lineage>
</organism>
<proteinExistence type="predicted"/>
<evidence type="ECO:0000313" key="2">
    <source>
        <dbReference type="Proteomes" id="UP000215590"/>
    </source>
</evidence>
<reference evidence="1 2" key="1">
    <citation type="submission" date="2017-07" db="EMBL/GenBank/DDBJ databases">
        <title>Phylogenetic study on the rhizospheric bacterium Ochrobactrum sp. A44.</title>
        <authorList>
            <person name="Krzyzanowska D.M."/>
            <person name="Ossowicki A."/>
            <person name="Rajewska M."/>
            <person name="Maciag T."/>
            <person name="Kaczynski Z."/>
            <person name="Czerwicka M."/>
            <person name="Jafra S."/>
        </authorList>
    </citation>
    <scope>NUCLEOTIDE SEQUENCE [LARGE SCALE GENOMIC DNA]</scope>
    <source>
        <strain evidence="1 2">DSM 7216</strain>
    </source>
</reference>
<sequence length="46" mass="5239">MRLQKAAEYKEGNDGQGEQENLHIMIICIIEITNKKTLCDLNPHKG</sequence>
<dbReference type="AlphaFoldDB" id="A0A256FWK4"/>
<name>A0A256FWK4_9HYPH</name>
<comment type="caution">
    <text evidence="1">The sequence shown here is derived from an EMBL/GenBank/DDBJ whole genome shotgun (WGS) entry which is preliminary data.</text>
</comment>
<protein>
    <submittedName>
        <fullName evidence="1">Uncharacterized protein</fullName>
    </submittedName>
</protein>
<gene>
    <name evidence="1" type="ORF">CEV31_2420</name>
</gene>